<evidence type="ECO:0000313" key="2">
    <source>
        <dbReference type="EMBL" id="KZN69430.1"/>
    </source>
</evidence>
<proteinExistence type="predicted"/>
<reference evidence="2 3" key="1">
    <citation type="submission" date="2013-07" db="EMBL/GenBank/DDBJ databases">
        <title>Comparative Genomic and Metabolomic Analysis of Twelve Strains of Pseudoalteromonas luteoviolacea.</title>
        <authorList>
            <person name="Vynne N.G."/>
            <person name="Mansson M."/>
            <person name="Gram L."/>
        </authorList>
    </citation>
    <scope>NUCLEOTIDE SEQUENCE [LARGE SCALE GENOMIC DNA]</scope>
    <source>
        <strain evidence="2 3">S4060-1</strain>
    </source>
</reference>
<evidence type="ECO:0000259" key="1">
    <source>
        <dbReference type="Pfam" id="PF08765"/>
    </source>
</evidence>
<dbReference type="EMBL" id="AUXX01000005">
    <property type="protein sequence ID" value="KZN69430.1"/>
    <property type="molecule type" value="Genomic_DNA"/>
</dbReference>
<dbReference type="Pfam" id="PF08765">
    <property type="entry name" value="Mor"/>
    <property type="match status" value="1"/>
</dbReference>
<feature type="domain" description="Mor transcription activator" evidence="1">
    <location>
        <begin position="49"/>
        <end position="117"/>
    </location>
</feature>
<dbReference type="Gene3D" id="1.10.10.60">
    <property type="entry name" value="Homeodomain-like"/>
    <property type="match status" value="1"/>
</dbReference>
<gene>
    <name evidence="2" type="ORF">N478_12415</name>
</gene>
<dbReference type="SUPFAM" id="SSF46689">
    <property type="entry name" value="Homeodomain-like"/>
    <property type="match status" value="1"/>
</dbReference>
<dbReference type="InterPro" id="IPR014875">
    <property type="entry name" value="Mor_transcription_activator"/>
</dbReference>
<dbReference type="PATRIC" id="fig|1365257.3.peg.889"/>
<protein>
    <recommendedName>
        <fullName evidence="1">Mor transcription activator domain-containing protein</fullName>
    </recommendedName>
</protein>
<accession>A0A161Z0Y1</accession>
<dbReference type="InterPro" id="IPR009057">
    <property type="entry name" value="Homeodomain-like_sf"/>
</dbReference>
<organism evidence="2 3">
    <name type="scientific">Pseudoalteromonas luteoviolacea S4060-1</name>
    <dbReference type="NCBI Taxonomy" id="1365257"/>
    <lineage>
        <taxon>Bacteria</taxon>
        <taxon>Pseudomonadati</taxon>
        <taxon>Pseudomonadota</taxon>
        <taxon>Gammaproteobacteria</taxon>
        <taxon>Alteromonadales</taxon>
        <taxon>Pseudoalteromonadaceae</taxon>
        <taxon>Pseudoalteromonas</taxon>
    </lineage>
</organism>
<dbReference type="RefSeq" id="WP_063380121.1">
    <property type="nucleotide sequence ID" value="NZ_AUXX01000005.1"/>
</dbReference>
<dbReference type="AlphaFoldDB" id="A0A161Z0Y1"/>
<comment type="caution">
    <text evidence="2">The sequence shown here is derived from an EMBL/GenBank/DDBJ whole genome shotgun (WGS) entry which is preliminary data.</text>
</comment>
<name>A0A161Z0Y1_9GAMM</name>
<evidence type="ECO:0000313" key="3">
    <source>
        <dbReference type="Proteomes" id="UP000076661"/>
    </source>
</evidence>
<sequence>MAEHELDVSLLPHGLRLFVVTMGLDDAVKALSEEQGNLFFIPDTPTPNHEFCKRFSVDMARALANHAGSTYQIPKLDKILIQLRNIKIRQEFKQGASVQNLVRRYKLTRQMINLIVTSKADGAPILVGDAHKQMELKL</sequence>
<dbReference type="Proteomes" id="UP000076661">
    <property type="component" value="Unassembled WGS sequence"/>
</dbReference>